<dbReference type="AlphaFoldDB" id="A0A5S9F2I9"/>
<dbReference type="EMBL" id="AP019860">
    <property type="protein sequence ID" value="BBM83163.1"/>
    <property type="molecule type" value="Genomic_DNA"/>
</dbReference>
<dbReference type="PANTHER" id="PTHR34351:SF1">
    <property type="entry name" value="SLR1927 PROTEIN"/>
    <property type="match status" value="1"/>
</dbReference>
<feature type="transmembrane region" description="Helical" evidence="1">
    <location>
        <begin position="7"/>
        <end position="22"/>
    </location>
</feature>
<feature type="domain" description="DUF58" evidence="2">
    <location>
        <begin position="192"/>
        <end position="267"/>
    </location>
</feature>
<proteinExistence type="predicted"/>
<gene>
    <name evidence="3" type="ORF">UABAM_01514</name>
</gene>
<evidence type="ECO:0000313" key="3">
    <source>
        <dbReference type="EMBL" id="BBM83163.1"/>
    </source>
</evidence>
<dbReference type="Proteomes" id="UP000326354">
    <property type="component" value="Chromosome"/>
</dbReference>
<evidence type="ECO:0000256" key="1">
    <source>
        <dbReference type="SAM" id="Phobius"/>
    </source>
</evidence>
<dbReference type="PANTHER" id="PTHR34351">
    <property type="entry name" value="SLR1927 PROTEIN-RELATED"/>
    <property type="match status" value="1"/>
</dbReference>
<accession>A0A5S9F2I9</accession>
<keyword evidence="1" id="KW-1133">Transmembrane helix</keyword>
<keyword evidence="1" id="KW-0812">Transmembrane</keyword>
<sequence>MTLTKTGKILIAVILALLFAGLNTRSNLMHLFNTFLICIWLFSPMLAQRNLSGVKIKIQHPHETFAKEHISIQVLFHNTTDEHKYAISLKDATCQQNIFVYNLPPQSRVLSTYTTTYPRRGVVRWKKLPLETIYPFGLFQNKISLSTDNKLYVLPAILRLENFYIEYFARHDRNKQLQMTNNKTSRDSFSRLRDYVQGDNPRYIDWKASAKKDDLIVRQYVDLNPIECSIAIHFDMQSQYTTQQNENFENIIVLAASLTSEIQQQGRLNDFIVGDKKVKSTKLKPVLRFLTELKIQDLPFTLTKQHKNLIVLTNRVTKPLKEFLQNSPQTTLILTQKSERYVNHQYVFFVRENSIRLEKLC</sequence>
<name>A0A5S9F2I9_UABAM</name>
<dbReference type="OrthoDB" id="9812729at2"/>
<dbReference type="InterPro" id="IPR002881">
    <property type="entry name" value="DUF58"/>
</dbReference>
<keyword evidence="4" id="KW-1185">Reference proteome</keyword>
<dbReference type="KEGG" id="uam:UABAM_01514"/>
<dbReference type="Pfam" id="PF01882">
    <property type="entry name" value="DUF58"/>
    <property type="match status" value="1"/>
</dbReference>
<evidence type="ECO:0000313" key="4">
    <source>
        <dbReference type="Proteomes" id="UP000326354"/>
    </source>
</evidence>
<organism evidence="3 4">
    <name type="scientific">Uabimicrobium amorphum</name>
    <dbReference type="NCBI Taxonomy" id="2596890"/>
    <lineage>
        <taxon>Bacteria</taxon>
        <taxon>Pseudomonadati</taxon>
        <taxon>Planctomycetota</taxon>
        <taxon>Candidatus Uabimicrobiia</taxon>
        <taxon>Candidatus Uabimicrobiales</taxon>
        <taxon>Candidatus Uabimicrobiaceae</taxon>
        <taxon>Candidatus Uabimicrobium</taxon>
    </lineage>
</organism>
<reference evidence="3 4" key="1">
    <citation type="submission" date="2019-08" db="EMBL/GenBank/DDBJ databases">
        <title>Complete genome sequence of Candidatus Uab amorphum.</title>
        <authorList>
            <person name="Shiratori T."/>
            <person name="Suzuki S."/>
            <person name="Kakizawa Y."/>
            <person name="Ishida K."/>
        </authorList>
    </citation>
    <scope>NUCLEOTIDE SEQUENCE [LARGE SCALE GENOMIC DNA]</scope>
    <source>
        <strain evidence="3 4">SRT547</strain>
    </source>
</reference>
<keyword evidence="1" id="KW-0472">Membrane</keyword>
<protein>
    <recommendedName>
        <fullName evidence="2">DUF58 domain-containing protein</fullName>
    </recommendedName>
</protein>
<evidence type="ECO:0000259" key="2">
    <source>
        <dbReference type="Pfam" id="PF01882"/>
    </source>
</evidence>